<name>A0A4Y7KGR6_PAPSO</name>
<reference evidence="1 2" key="1">
    <citation type="journal article" date="2018" name="Science">
        <title>The opium poppy genome and morphinan production.</title>
        <authorList>
            <person name="Guo L."/>
            <person name="Winzer T."/>
            <person name="Yang X."/>
            <person name="Li Y."/>
            <person name="Ning Z."/>
            <person name="He Z."/>
            <person name="Teodor R."/>
            <person name="Lu Y."/>
            <person name="Bowser T.A."/>
            <person name="Graham I.A."/>
            <person name="Ye K."/>
        </authorList>
    </citation>
    <scope>NUCLEOTIDE SEQUENCE [LARGE SCALE GENOMIC DNA]</scope>
    <source>
        <strain evidence="2">cv. HN1</strain>
        <tissue evidence="1">Leaves</tissue>
    </source>
</reference>
<evidence type="ECO:0000313" key="2">
    <source>
        <dbReference type="Proteomes" id="UP000316621"/>
    </source>
</evidence>
<accession>A0A4Y7KGR6</accession>
<proteinExistence type="predicted"/>
<evidence type="ECO:0000313" key="1">
    <source>
        <dbReference type="EMBL" id="RZC71351.1"/>
    </source>
</evidence>
<organism evidence="1 2">
    <name type="scientific">Papaver somniferum</name>
    <name type="common">Opium poppy</name>
    <dbReference type="NCBI Taxonomy" id="3469"/>
    <lineage>
        <taxon>Eukaryota</taxon>
        <taxon>Viridiplantae</taxon>
        <taxon>Streptophyta</taxon>
        <taxon>Embryophyta</taxon>
        <taxon>Tracheophyta</taxon>
        <taxon>Spermatophyta</taxon>
        <taxon>Magnoliopsida</taxon>
        <taxon>Ranunculales</taxon>
        <taxon>Papaveraceae</taxon>
        <taxon>Papaveroideae</taxon>
        <taxon>Papaver</taxon>
    </lineage>
</organism>
<gene>
    <name evidence="1" type="ORF">C5167_034555</name>
</gene>
<keyword evidence="2" id="KW-1185">Reference proteome</keyword>
<sequence length="84" mass="9711">MAWRIRLKLTAQSWDQSYCSVQQEDPAMFRLTQLAWLDLACLERSQIGFYGEHTIFGWQTCWNVLPTGSQGGGQERTVKCRKTP</sequence>
<dbReference type="Proteomes" id="UP000316621">
    <property type="component" value="Chromosome 7"/>
</dbReference>
<dbReference type="AlphaFoldDB" id="A0A4Y7KGR6"/>
<protein>
    <submittedName>
        <fullName evidence="1">Uncharacterized protein</fullName>
    </submittedName>
</protein>
<dbReference type="Gramene" id="RZC71351">
    <property type="protein sequence ID" value="RZC71351"/>
    <property type="gene ID" value="C5167_034555"/>
</dbReference>
<dbReference type="EMBL" id="CM010721">
    <property type="protein sequence ID" value="RZC71351.1"/>
    <property type="molecule type" value="Genomic_DNA"/>
</dbReference>